<proteinExistence type="predicted"/>
<dbReference type="EMBL" id="BAOS01000038">
    <property type="protein sequence ID" value="GAX62645.1"/>
    <property type="molecule type" value="Genomic_DNA"/>
</dbReference>
<evidence type="ECO:0000313" key="3">
    <source>
        <dbReference type="EMBL" id="GAX62645.1"/>
    </source>
</evidence>
<dbReference type="InterPro" id="IPR050256">
    <property type="entry name" value="Glycosyltransferase_2"/>
</dbReference>
<dbReference type="OrthoDB" id="9810303at2"/>
<dbReference type="SUPFAM" id="SSF53448">
    <property type="entry name" value="Nucleotide-diphospho-sugar transferases"/>
    <property type="match status" value="1"/>
</dbReference>
<dbReference type="CDD" id="cd04179">
    <property type="entry name" value="DPM_DPG-synthase_like"/>
    <property type="match status" value="1"/>
</dbReference>
<feature type="domain" description="Glycosyltransferase 2-like" evidence="2">
    <location>
        <begin position="35"/>
        <end position="195"/>
    </location>
</feature>
<dbReference type="Gene3D" id="3.90.550.10">
    <property type="entry name" value="Spore Coat Polysaccharide Biosynthesis Protein SpsA, Chain A"/>
    <property type="match status" value="1"/>
</dbReference>
<organism evidence="3 4">
    <name type="scientific">Candidatus Scalindua japonica</name>
    <dbReference type="NCBI Taxonomy" id="1284222"/>
    <lineage>
        <taxon>Bacteria</taxon>
        <taxon>Pseudomonadati</taxon>
        <taxon>Planctomycetota</taxon>
        <taxon>Candidatus Brocadiia</taxon>
        <taxon>Candidatus Brocadiales</taxon>
        <taxon>Candidatus Scalinduaceae</taxon>
        <taxon>Candidatus Scalindua</taxon>
    </lineage>
</organism>
<evidence type="ECO:0000259" key="2">
    <source>
        <dbReference type="Pfam" id="PF00535"/>
    </source>
</evidence>
<keyword evidence="1" id="KW-0812">Transmembrane</keyword>
<protein>
    <submittedName>
        <fullName evidence="3">Dolichyl-phosphate mannose synthase</fullName>
    </submittedName>
</protein>
<feature type="transmembrane region" description="Helical" evidence="1">
    <location>
        <begin position="17"/>
        <end position="40"/>
    </location>
</feature>
<keyword evidence="1" id="KW-0472">Membrane</keyword>
<dbReference type="InterPro" id="IPR001173">
    <property type="entry name" value="Glyco_trans_2-like"/>
</dbReference>
<evidence type="ECO:0000313" key="4">
    <source>
        <dbReference type="Proteomes" id="UP000218542"/>
    </source>
</evidence>
<gene>
    <name evidence="3" type="ORF">SCALIN_C38_0008</name>
</gene>
<accession>A0A286U3E3</accession>
<reference evidence="4" key="1">
    <citation type="journal article" date="2017" name="Environ. Microbiol. Rep.">
        <title>Genetic Diversity of Marine Anaerobic Ammonium-Oxidizing Bacteria as Revealed by Genomic and Proteomic Analyses of 'Candidatus Scalindua japonica'.</title>
        <authorList>
            <person name="Oshiki M."/>
            <person name="Mizuto K."/>
            <person name="Kimura Z."/>
            <person name="Kindaichi T."/>
            <person name="Satoh H."/>
            <person name="Okabe S."/>
        </authorList>
    </citation>
    <scope>NUCLEOTIDE SEQUENCE [LARGE SCALE GENOMIC DNA]</scope>
    <source>
        <strain evidence="4">husup-a2</strain>
    </source>
</reference>
<dbReference type="Pfam" id="PF00535">
    <property type="entry name" value="Glycos_transf_2"/>
    <property type="match status" value="1"/>
</dbReference>
<dbReference type="AlphaFoldDB" id="A0A286U3E3"/>
<keyword evidence="1" id="KW-1133">Transmembrane helix</keyword>
<keyword evidence="4" id="KW-1185">Reference proteome</keyword>
<sequence length="269" mass="30673">MYIFLDLNCQPYKIKSIVYLILSPGNIIIIMNTLIALPAYNERKDIGFIISQIKSYDLDILVIDDGSTDGTQEQLSNIENINTIVHEINLGYGQTIIDAFKYAISHGYDSIITMDCDGQHIPDEIQIFLSQISDYDIVSGSRYLIEANKSDPQIPPDRYAINMEITQLLNETTKLDLTDSFCGFKAYKTAAIKKLRLTETGYGMPLQLWIQAWKSGLSIKEIPVKLIYNNAEKRFSGDLDNPTIRINYYKEIIKRESSENSRNQATIYI</sequence>
<evidence type="ECO:0000256" key="1">
    <source>
        <dbReference type="SAM" id="Phobius"/>
    </source>
</evidence>
<comment type="caution">
    <text evidence="3">The sequence shown here is derived from an EMBL/GenBank/DDBJ whole genome shotgun (WGS) entry which is preliminary data.</text>
</comment>
<name>A0A286U3E3_9BACT</name>
<dbReference type="PANTHER" id="PTHR48090">
    <property type="entry name" value="UNDECAPRENYL-PHOSPHATE 4-DEOXY-4-FORMAMIDO-L-ARABINOSE TRANSFERASE-RELATED"/>
    <property type="match status" value="1"/>
</dbReference>
<dbReference type="InterPro" id="IPR029044">
    <property type="entry name" value="Nucleotide-diphossugar_trans"/>
</dbReference>
<dbReference type="Proteomes" id="UP000218542">
    <property type="component" value="Unassembled WGS sequence"/>
</dbReference>